<evidence type="ECO:0000256" key="4">
    <source>
        <dbReference type="ARBA" id="ARBA00022833"/>
    </source>
</evidence>
<gene>
    <name evidence="9" type="primary">ZNF683</name>
</gene>
<dbReference type="RefSeq" id="XP_007522672.2">
    <property type="nucleotide sequence ID" value="XM_007522610.2"/>
</dbReference>
<dbReference type="FunCoup" id="A0A1S2ZPT4">
    <property type="interactions" value="5"/>
</dbReference>
<protein>
    <submittedName>
        <fullName evidence="9">Tissue-resident T-cell transcription regulator protein ZNF683</fullName>
    </submittedName>
</protein>
<keyword evidence="1" id="KW-0479">Metal-binding</keyword>
<dbReference type="Gene3D" id="3.30.160.60">
    <property type="entry name" value="Classic Zinc Finger"/>
    <property type="match status" value="4"/>
</dbReference>
<dbReference type="InterPro" id="IPR036236">
    <property type="entry name" value="Znf_C2H2_sf"/>
</dbReference>
<sequence>MKEKATPELGHDYTTKPLGSIEGSLSSSLSSMDLQLCQDHQVYSACRPPLDTVETHGPSPGSWLCPVPLTCPQSRDLYLCTLQPAAVGTPSQGPGEDSFITKCQMLGLLDSSADERLTDNTDAQIMDKMDRQLEGAGERNPCSSSPLHNSPSPPPWQNRTSLSPMAFCSPFLPALLSKDPPFCFPPFYSTYPLFLPPPYLFPYRALPPVQCTPLFMLSQDTSHPTVATPSLLRAVSEPGHHSVQGEPLLPHLEIYQALCQPQPSQVQDAGPGAARSYLPELEHNISGAPAKRAHPGSRAVTTVLPYPLKKENGRILYECNECGKSFGQLSNLKVHLRVHSGERPFQCTLCLKSFTQLAHLQKHHLVHTGERPHKCPMCHKRFSSSSNLKTHLRLHSGARPFQCSLCPSRFTQYVHLKLHHRLHTPQHHRLAYTHLPLASLTCLTQWHQEALDFVAAPSKRQMASWTMDKVKVSLASQGKPELPA</sequence>
<dbReference type="InParanoid" id="A0A1S2ZPT4"/>
<dbReference type="PANTHER" id="PTHR23235">
    <property type="entry name" value="KRUEPPEL-LIKE TRANSCRIPTION FACTOR"/>
    <property type="match status" value="1"/>
</dbReference>
<dbReference type="PROSITE" id="PS00028">
    <property type="entry name" value="ZINC_FINGER_C2H2_1"/>
    <property type="match status" value="4"/>
</dbReference>
<dbReference type="Proteomes" id="UP001652624">
    <property type="component" value="Chromosome 13"/>
</dbReference>
<dbReference type="GO" id="GO:0000981">
    <property type="term" value="F:DNA-binding transcription factor activity, RNA polymerase II-specific"/>
    <property type="evidence" value="ECO:0007669"/>
    <property type="project" value="TreeGrafter"/>
</dbReference>
<keyword evidence="2" id="KW-0677">Repeat</keyword>
<evidence type="ECO:0000313" key="9">
    <source>
        <dbReference type="RefSeq" id="XP_007522672.2"/>
    </source>
</evidence>
<reference evidence="9" key="1">
    <citation type="submission" date="2025-08" db="UniProtKB">
        <authorList>
            <consortium name="RefSeq"/>
        </authorList>
    </citation>
    <scope>IDENTIFICATION</scope>
</reference>
<dbReference type="GO" id="GO:0008270">
    <property type="term" value="F:zinc ion binding"/>
    <property type="evidence" value="ECO:0007669"/>
    <property type="project" value="UniProtKB-KW"/>
</dbReference>
<dbReference type="InterPro" id="IPR013087">
    <property type="entry name" value="Znf_C2H2_type"/>
</dbReference>
<dbReference type="CTD" id="257101"/>
<dbReference type="Pfam" id="PF00096">
    <property type="entry name" value="zf-C2H2"/>
    <property type="match status" value="3"/>
</dbReference>
<dbReference type="OrthoDB" id="9345291at2759"/>
<evidence type="ECO:0000256" key="2">
    <source>
        <dbReference type="ARBA" id="ARBA00022737"/>
    </source>
</evidence>
<name>A0A1S2ZPT4_ERIEU</name>
<dbReference type="SMART" id="SM00355">
    <property type="entry name" value="ZnF_C2H2"/>
    <property type="match status" value="4"/>
</dbReference>
<dbReference type="PANTHER" id="PTHR23235:SF120">
    <property type="entry name" value="KRUPPEL-LIKE FACTOR 15"/>
    <property type="match status" value="1"/>
</dbReference>
<evidence type="ECO:0000256" key="5">
    <source>
        <dbReference type="PROSITE-ProRule" id="PRU00042"/>
    </source>
</evidence>
<feature type="domain" description="C2H2-type" evidence="7">
    <location>
        <begin position="317"/>
        <end position="344"/>
    </location>
</feature>
<dbReference type="GeneID" id="103113108"/>
<organism evidence="8 9">
    <name type="scientific">Erinaceus europaeus</name>
    <name type="common">Western European hedgehog</name>
    <dbReference type="NCBI Taxonomy" id="9365"/>
    <lineage>
        <taxon>Eukaryota</taxon>
        <taxon>Metazoa</taxon>
        <taxon>Chordata</taxon>
        <taxon>Craniata</taxon>
        <taxon>Vertebrata</taxon>
        <taxon>Euteleostomi</taxon>
        <taxon>Mammalia</taxon>
        <taxon>Eutheria</taxon>
        <taxon>Laurasiatheria</taxon>
        <taxon>Eulipotyphla</taxon>
        <taxon>Erinaceidae</taxon>
        <taxon>Erinaceinae</taxon>
        <taxon>Erinaceus</taxon>
    </lineage>
</organism>
<proteinExistence type="predicted"/>
<dbReference type="AlphaFoldDB" id="A0A1S2ZPT4"/>
<dbReference type="SUPFAM" id="SSF57667">
    <property type="entry name" value="beta-beta-alpha zinc fingers"/>
    <property type="match status" value="2"/>
</dbReference>
<evidence type="ECO:0000313" key="8">
    <source>
        <dbReference type="Proteomes" id="UP001652624"/>
    </source>
</evidence>
<dbReference type="GO" id="GO:0005634">
    <property type="term" value="C:nucleus"/>
    <property type="evidence" value="ECO:0007669"/>
    <property type="project" value="UniProtKB-SubCell"/>
</dbReference>
<keyword evidence="8" id="KW-1185">Reference proteome</keyword>
<dbReference type="eggNOG" id="KOG2461">
    <property type="taxonomic scope" value="Eukaryota"/>
</dbReference>
<evidence type="ECO:0000259" key="7">
    <source>
        <dbReference type="PROSITE" id="PS50157"/>
    </source>
</evidence>
<feature type="domain" description="C2H2-type" evidence="7">
    <location>
        <begin position="373"/>
        <end position="400"/>
    </location>
</feature>
<feature type="domain" description="C2H2-type" evidence="7">
    <location>
        <begin position="345"/>
        <end position="372"/>
    </location>
</feature>
<feature type="compositionally biased region" description="Low complexity" evidence="6">
    <location>
        <begin position="141"/>
        <end position="150"/>
    </location>
</feature>
<evidence type="ECO:0000256" key="1">
    <source>
        <dbReference type="ARBA" id="ARBA00022723"/>
    </source>
</evidence>
<evidence type="ECO:0000256" key="3">
    <source>
        <dbReference type="ARBA" id="ARBA00022771"/>
    </source>
</evidence>
<feature type="domain" description="C2H2-type" evidence="7">
    <location>
        <begin position="401"/>
        <end position="428"/>
    </location>
</feature>
<dbReference type="PROSITE" id="PS50157">
    <property type="entry name" value="ZINC_FINGER_C2H2_2"/>
    <property type="match status" value="4"/>
</dbReference>
<accession>A0A1S2ZPT4</accession>
<feature type="region of interest" description="Disordered" evidence="6">
    <location>
        <begin position="133"/>
        <end position="158"/>
    </location>
</feature>
<keyword evidence="3 5" id="KW-0863">Zinc-finger</keyword>
<keyword evidence="4" id="KW-0862">Zinc</keyword>
<dbReference type="GO" id="GO:0000978">
    <property type="term" value="F:RNA polymerase II cis-regulatory region sequence-specific DNA binding"/>
    <property type="evidence" value="ECO:0007669"/>
    <property type="project" value="TreeGrafter"/>
</dbReference>
<evidence type="ECO:0000256" key="6">
    <source>
        <dbReference type="SAM" id="MobiDB-lite"/>
    </source>
</evidence>